<organism evidence="9 10">
    <name type="scientific">Lachancea fermentati</name>
    <name type="common">Zygosaccharomyces fermentati</name>
    <dbReference type="NCBI Taxonomy" id="4955"/>
    <lineage>
        <taxon>Eukaryota</taxon>
        <taxon>Fungi</taxon>
        <taxon>Dikarya</taxon>
        <taxon>Ascomycota</taxon>
        <taxon>Saccharomycotina</taxon>
        <taxon>Saccharomycetes</taxon>
        <taxon>Saccharomycetales</taxon>
        <taxon>Saccharomycetaceae</taxon>
        <taxon>Lachancea</taxon>
    </lineage>
</organism>
<keyword evidence="5 8" id="KW-1133">Transmembrane helix</keyword>
<name>A0A1G4M763_LACFM</name>
<dbReference type="OrthoDB" id="448280at2759"/>
<keyword evidence="6 8" id="KW-0406">Ion transport</keyword>
<dbReference type="AlphaFoldDB" id="A0A1G4M763"/>
<dbReference type="EMBL" id="LT598487">
    <property type="protein sequence ID" value="SCV99672.1"/>
    <property type="molecule type" value="Genomic_DNA"/>
</dbReference>
<dbReference type="InterPro" id="IPR003689">
    <property type="entry name" value="ZIP"/>
</dbReference>
<evidence type="ECO:0000256" key="5">
    <source>
        <dbReference type="ARBA" id="ARBA00022989"/>
    </source>
</evidence>
<feature type="transmembrane region" description="Helical" evidence="8">
    <location>
        <begin position="31"/>
        <end position="51"/>
    </location>
</feature>
<evidence type="ECO:0000256" key="8">
    <source>
        <dbReference type="RuleBase" id="RU362088"/>
    </source>
</evidence>
<keyword evidence="4 8" id="KW-0812">Transmembrane</keyword>
<dbReference type="GO" id="GO:0000007">
    <property type="term" value="F:low-affinity zinc ion transmembrane transporter activity"/>
    <property type="evidence" value="ECO:0007669"/>
    <property type="project" value="TreeGrafter"/>
</dbReference>
<dbReference type="NCBIfam" id="TIGR00820">
    <property type="entry name" value="zip"/>
    <property type="match status" value="1"/>
</dbReference>
<feature type="transmembrane region" description="Helical" evidence="8">
    <location>
        <begin position="251"/>
        <end position="271"/>
    </location>
</feature>
<dbReference type="PANTHER" id="PTHR11040:SF69">
    <property type="entry name" value="ZINC-REGULATED TRANSPORTER 2"/>
    <property type="match status" value="1"/>
</dbReference>
<sequence>MTAIGVTQLLLKATPQCPSDNQYNGHDRLRVLSVILILIASAAGVYFPLFASSYSVIRLPERCFFFAKYFGSGVIIATGFVHLLEPATKSLGNPCLGDFFTEFPWAFAILQVAIFLLFLFDIISHFYHDPDQIVSDTQNNVHDTSESSNLCHYNPGSERYFSDYAGNYGSNSVSTLVFVENRCKEKILSLFVLEFGLIFHSIFIGLSLAVAGDELKTLLAVLIFHQLFEGMGLGARIVEIKWPSEKSATPWLLALAFSITTPLSIVAGLFLRESFSPGSKRALITSGVLDAFSAGILIYTGLVELIANEFLHNDSFLGENKLKSMLSGSFIMILGSALMTILGKWA</sequence>
<dbReference type="Pfam" id="PF02535">
    <property type="entry name" value="Zip"/>
    <property type="match status" value="1"/>
</dbReference>
<feature type="transmembrane region" description="Helical" evidence="8">
    <location>
        <begin position="322"/>
        <end position="342"/>
    </location>
</feature>
<keyword evidence="10" id="KW-1185">Reference proteome</keyword>
<feature type="transmembrane region" description="Helical" evidence="8">
    <location>
        <begin position="283"/>
        <end position="302"/>
    </location>
</feature>
<proteinExistence type="inferred from homology"/>
<evidence type="ECO:0000256" key="2">
    <source>
        <dbReference type="ARBA" id="ARBA00006939"/>
    </source>
</evidence>
<feature type="transmembrane region" description="Helical" evidence="8">
    <location>
        <begin position="63"/>
        <end position="83"/>
    </location>
</feature>
<comment type="similarity">
    <text evidence="2 8">Belongs to the ZIP transporter (TC 2.A.5) family.</text>
</comment>
<evidence type="ECO:0000256" key="6">
    <source>
        <dbReference type="ARBA" id="ARBA00023065"/>
    </source>
</evidence>
<comment type="subcellular location">
    <subcellularLocation>
        <location evidence="1 8">Membrane</location>
        <topology evidence="1 8">Multi-pass membrane protein</topology>
    </subcellularLocation>
</comment>
<dbReference type="InterPro" id="IPR004698">
    <property type="entry name" value="Zn/Fe_permease_fun/pln"/>
</dbReference>
<accession>A0A1G4M763</accession>
<keyword evidence="3 8" id="KW-0813">Transport</keyword>
<evidence type="ECO:0000313" key="9">
    <source>
        <dbReference type="EMBL" id="SCV99672.1"/>
    </source>
</evidence>
<feature type="transmembrane region" description="Helical" evidence="8">
    <location>
        <begin position="187"/>
        <end position="211"/>
    </location>
</feature>
<dbReference type="OMA" id="CWVEGII"/>
<dbReference type="STRING" id="4955.A0A1G4M763"/>
<reference evidence="9 10" key="1">
    <citation type="submission" date="2016-03" db="EMBL/GenBank/DDBJ databases">
        <authorList>
            <person name="Devillers H."/>
        </authorList>
    </citation>
    <scope>NUCLEOTIDE SEQUENCE [LARGE SCALE GENOMIC DNA]</scope>
    <source>
        <strain evidence="9">CBS 6772</strain>
    </source>
</reference>
<dbReference type="GO" id="GO:0071578">
    <property type="term" value="P:zinc ion import across plasma membrane"/>
    <property type="evidence" value="ECO:0007669"/>
    <property type="project" value="TreeGrafter"/>
</dbReference>
<evidence type="ECO:0000256" key="7">
    <source>
        <dbReference type="ARBA" id="ARBA00023136"/>
    </source>
</evidence>
<dbReference type="GO" id="GO:0005886">
    <property type="term" value="C:plasma membrane"/>
    <property type="evidence" value="ECO:0007669"/>
    <property type="project" value="TreeGrafter"/>
</dbReference>
<keyword evidence="7 8" id="KW-0472">Membrane</keyword>
<comment type="caution">
    <text evidence="8">Lacks conserved residue(s) required for the propagation of feature annotation.</text>
</comment>
<dbReference type="PANTHER" id="PTHR11040">
    <property type="entry name" value="ZINC/IRON TRANSPORTER"/>
    <property type="match status" value="1"/>
</dbReference>
<evidence type="ECO:0000256" key="3">
    <source>
        <dbReference type="ARBA" id="ARBA00022448"/>
    </source>
</evidence>
<feature type="transmembrane region" description="Helical" evidence="8">
    <location>
        <begin position="103"/>
        <end position="123"/>
    </location>
</feature>
<evidence type="ECO:0000256" key="4">
    <source>
        <dbReference type="ARBA" id="ARBA00022692"/>
    </source>
</evidence>
<gene>
    <name evidence="9" type="ORF">LAFE_0A08350G</name>
</gene>
<evidence type="ECO:0000313" key="10">
    <source>
        <dbReference type="Proteomes" id="UP000190831"/>
    </source>
</evidence>
<protein>
    <submittedName>
        <fullName evidence="9">LAFE_0A08350g1_1</fullName>
    </submittedName>
</protein>
<evidence type="ECO:0000256" key="1">
    <source>
        <dbReference type="ARBA" id="ARBA00004141"/>
    </source>
</evidence>
<dbReference type="Proteomes" id="UP000190831">
    <property type="component" value="Chromosome A"/>
</dbReference>